<keyword evidence="3" id="KW-1185">Reference proteome</keyword>
<reference evidence="2" key="1">
    <citation type="submission" date="2020-06" db="EMBL/GenBank/DDBJ databases">
        <authorList>
            <person name="Li T."/>
            <person name="Hu X."/>
            <person name="Zhang T."/>
            <person name="Song X."/>
            <person name="Zhang H."/>
            <person name="Dai N."/>
            <person name="Sheng W."/>
            <person name="Hou X."/>
            <person name="Wei L."/>
        </authorList>
    </citation>
    <scope>NUCLEOTIDE SEQUENCE</scope>
    <source>
        <strain evidence="2">3651</strain>
        <tissue evidence="2">Leaf</tissue>
    </source>
</reference>
<dbReference type="Proteomes" id="UP001293254">
    <property type="component" value="Unassembled WGS sequence"/>
</dbReference>
<protein>
    <submittedName>
        <fullName evidence="2">Uncharacterized protein</fullName>
    </submittedName>
</protein>
<comment type="caution">
    <text evidence="2">The sequence shown here is derived from an EMBL/GenBank/DDBJ whole genome shotgun (WGS) entry which is preliminary data.</text>
</comment>
<feature type="region of interest" description="Disordered" evidence="1">
    <location>
        <begin position="89"/>
        <end position="120"/>
    </location>
</feature>
<sequence>MWSNWKSILPSSIRRISNPRPGLKALMIVFLKASKLKDLLPIIFPTKKKPCLSVVTLPMSEAKTTLWFSSSVRDSTLFRLSSSSAISENEAEWGKHKPKAGSTTDSAAWPLPAKDTAQPW</sequence>
<proteinExistence type="predicted"/>
<organism evidence="2 3">
    <name type="scientific">Sesamum alatum</name>
    <dbReference type="NCBI Taxonomy" id="300844"/>
    <lineage>
        <taxon>Eukaryota</taxon>
        <taxon>Viridiplantae</taxon>
        <taxon>Streptophyta</taxon>
        <taxon>Embryophyta</taxon>
        <taxon>Tracheophyta</taxon>
        <taxon>Spermatophyta</taxon>
        <taxon>Magnoliopsida</taxon>
        <taxon>eudicotyledons</taxon>
        <taxon>Gunneridae</taxon>
        <taxon>Pentapetalae</taxon>
        <taxon>asterids</taxon>
        <taxon>lamiids</taxon>
        <taxon>Lamiales</taxon>
        <taxon>Pedaliaceae</taxon>
        <taxon>Sesamum</taxon>
    </lineage>
</organism>
<name>A0AAE1Y6H9_9LAMI</name>
<dbReference type="EMBL" id="JACGWO010000006">
    <property type="protein sequence ID" value="KAK4424616.1"/>
    <property type="molecule type" value="Genomic_DNA"/>
</dbReference>
<gene>
    <name evidence="2" type="ORF">Salat_1655200</name>
</gene>
<evidence type="ECO:0000313" key="3">
    <source>
        <dbReference type="Proteomes" id="UP001293254"/>
    </source>
</evidence>
<reference evidence="2" key="2">
    <citation type="journal article" date="2024" name="Plant">
        <title>Genomic evolution and insights into agronomic trait innovations of Sesamum species.</title>
        <authorList>
            <person name="Miao H."/>
            <person name="Wang L."/>
            <person name="Qu L."/>
            <person name="Liu H."/>
            <person name="Sun Y."/>
            <person name="Le M."/>
            <person name="Wang Q."/>
            <person name="Wei S."/>
            <person name="Zheng Y."/>
            <person name="Lin W."/>
            <person name="Duan Y."/>
            <person name="Cao H."/>
            <person name="Xiong S."/>
            <person name="Wang X."/>
            <person name="Wei L."/>
            <person name="Li C."/>
            <person name="Ma Q."/>
            <person name="Ju M."/>
            <person name="Zhao R."/>
            <person name="Li G."/>
            <person name="Mu C."/>
            <person name="Tian Q."/>
            <person name="Mei H."/>
            <person name="Zhang T."/>
            <person name="Gao T."/>
            <person name="Zhang H."/>
        </authorList>
    </citation>
    <scope>NUCLEOTIDE SEQUENCE</scope>
    <source>
        <strain evidence="2">3651</strain>
    </source>
</reference>
<evidence type="ECO:0000256" key="1">
    <source>
        <dbReference type="SAM" id="MobiDB-lite"/>
    </source>
</evidence>
<evidence type="ECO:0000313" key="2">
    <source>
        <dbReference type="EMBL" id="KAK4424616.1"/>
    </source>
</evidence>
<accession>A0AAE1Y6H9</accession>
<dbReference type="AlphaFoldDB" id="A0AAE1Y6H9"/>